<feature type="chain" id="PRO_5031228134" evidence="2">
    <location>
        <begin position="22"/>
        <end position="465"/>
    </location>
</feature>
<feature type="region of interest" description="Disordered" evidence="1">
    <location>
        <begin position="101"/>
        <end position="122"/>
    </location>
</feature>
<sequence>MRASLVAVSTAIALIALVAWSNSGSREIQGVRSITTRSSYASPPITRDAMHMHAWGSPRRCPDQPRLHRQHLRGASSSSSSSSSSSLSSSSARKLVARSALGGAADGGGSGSPGPANSEEAHQNKIDEQTKIVNKIIEIGEAPALETYLKENLAYLDQDFWMTYMKSYDGQESEEGKKNLQSLANTVMKITQVLVEQRRQDETMERIAIVDRLVEDFLRAQDQDQLEQVVRARIGMLTQDNNFWSRVAHRYDSSTTDEEKARVSQMARDVQAICQKLANAAGQSAAGAEESLKTIMAAGANEQGEWFLPLTDDEVTRMRKVVEDENGGSEQMVGLALAWMKRASEAEEQEVSMIVAVIQKVLHLVSAVTLSSSDFERKDTGTTAEQLLDQILQAREEQWDNILTTLAAQKTVSGSELMQSSDDILQKILFSLPAGSNKQAVLVEYVQEIQTRIRKAYGLPSATVV</sequence>
<dbReference type="EMBL" id="HBIV01012180">
    <property type="protein sequence ID" value="CAE0657470.1"/>
    <property type="molecule type" value="Transcribed_RNA"/>
</dbReference>
<feature type="compositionally biased region" description="Low complexity" evidence="1">
    <location>
        <begin position="76"/>
        <end position="89"/>
    </location>
</feature>
<feature type="region of interest" description="Disordered" evidence="1">
    <location>
        <begin position="55"/>
        <end position="89"/>
    </location>
</feature>
<organism evidence="3">
    <name type="scientific">Lotharella globosa</name>
    <dbReference type="NCBI Taxonomy" id="91324"/>
    <lineage>
        <taxon>Eukaryota</taxon>
        <taxon>Sar</taxon>
        <taxon>Rhizaria</taxon>
        <taxon>Cercozoa</taxon>
        <taxon>Chlorarachniophyceae</taxon>
        <taxon>Lotharella</taxon>
    </lineage>
</organism>
<keyword evidence="2" id="KW-0732">Signal</keyword>
<accession>A0A7S4DLY1</accession>
<reference evidence="3" key="1">
    <citation type="submission" date="2021-01" db="EMBL/GenBank/DDBJ databases">
        <authorList>
            <person name="Corre E."/>
            <person name="Pelletier E."/>
            <person name="Niang G."/>
            <person name="Scheremetjew M."/>
            <person name="Finn R."/>
            <person name="Kale V."/>
            <person name="Holt S."/>
            <person name="Cochrane G."/>
            <person name="Meng A."/>
            <person name="Brown T."/>
            <person name="Cohen L."/>
        </authorList>
    </citation>
    <scope>NUCLEOTIDE SEQUENCE</scope>
    <source>
        <strain evidence="3">CCCM811</strain>
    </source>
</reference>
<dbReference type="PANTHER" id="PTHR36348">
    <property type="entry name" value="EXPRESSED PROTEIN"/>
    <property type="match status" value="1"/>
</dbReference>
<dbReference type="AlphaFoldDB" id="A0A7S4DLY1"/>
<dbReference type="PANTHER" id="PTHR36348:SF1">
    <property type="entry name" value="EXPRESSED PROTEIN"/>
    <property type="match status" value="1"/>
</dbReference>
<evidence type="ECO:0000313" key="3">
    <source>
        <dbReference type="EMBL" id="CAE0657470.1"/>
    </source>
</evidence>
<protein>
    <submittedName>
        <fullName evidence="3">Uncharacterized protein</fullName>
    </submittedName>
</protein>
<evidence type="ECO:0000256" key="1">
    <source>
        <dbReference type="SAM" id="MobiDB-lite"/>
    </source>
</evidence>
<gene>
    <name evidence="3" type="ORF">LGLO00237_LOCUS9038</name>
</gene>
<evidence type="ECO:0000256" key="2">
    <source>
        <dbReference type="SAM" id="SignalP"/>
    </source>
</evidence>
<proteinExistence type="predicted"/>
<feature type="signal peptide" evidence="2">
    <location>
        <begin position="1"/>
        <end position="21"/>
    </location>
</feature>
<name>A0A7S4DLY1_9EUKA</name>